<dbReference type="EMBL" id="CAJNDS010000097">
    <property type="protein sequence ID" value="CAE6954678.1"/>
    <property type="molecule type" value="Genomic_DNA"/>
</dbReference>
<dbReference type="Proteomes" id="UP000604046">
    <property type="component" value="Unassembled WGS sequence"/>
</dbReference>
<comment type="caution">
    <text evidence="2">The sequence shown here is derived from an EMBL/GenBank/DDBJ whole genome shotgun (WGS) entry which is preliminary data.</text>
</comment>
<protein>
    <submittedName>
        <fullName evidence="2">Uncharacterized protein</fullName>
    </submittedName>
</protein>
<reference evidence="2" key="1">
    <citation type="submission" date="2021-02" db="EMBL/GenBank/DDBJ databases">
        <authorList>
            <person name="Dougan E. K."/>
            <person name="Rhodes N."/>
            <person name="Thang M."/>
            <person name="Chan C."/>
        </authorList>
    </citation>
    <scope>NUCLEOTIDE SEQUENCE</scope>
</reference>
<evidence type="ECO:0000313" key="2">
    <source>
        <dbReference type="EMBL" id="CAE6954678.1"/>
    </source>
</evidence>
<feature type="transmembrane region" description="Helical" evidence="1">
    <location>
        <begin position="36"/>
        <end position="53"/>
    </location>
</feature>
<keyword evidence="1" id="KW-0472">Membrane</keyword>
<keyword evidence="1" id="KW-1133">Transmembrane helix</keyword>
<evidence type="ECO:0000256" key="1">
    <source>
        <dbReference type="SAM" id="Phobius"/>
    </source>
</evidence>
<gene>
    <name evidence="2" type="ORF">SNAT2548_LOCUS1693</name>
</gene>
<accession>A0A812HLK7</accession>
<keyword evidence="1" id="KW-0812">Transmembrane</keyword>
<keyword evidence="3" id="KW-1185">Reference proteome</keyword>
<name>A0A812HLK7_9DINO</name>
<dbReference type="AlphaFoldDB" id="A0A812HLK7"/>
<feature type="transmembrane region" description="Helical" evidence="1">
    <location>
        <begin position="124"/>
        <end position="146"/>
    </location>
</feature>
<organism evidence="2 3">
    <name type="scientific">Symbiodinium natans</name>
    <dbReference type="NCBI Taxonomy" id="878477"/>
    <lineage>
        <taxon>Eukaryota</taxon>
        <taxon>Sar</taxon>
        <taxon>Alveolata</taxon>
        <taxon>Dinophyceae</taxon>
        <taxon>Suessiales</taxon>
        <taxon>Symbiodiniaceae</taxon>
        <taxon>Symbiodinium</taxon>
    </lineage>
</organism>
<evidence type="ECO:0000313" key="3">
    <source>
        <dbReference type="Proteomes" id="UP000604046"/>
    </source>
</evidence>
<sequence>MIMMGMRIFQITEGAGFWLLRCMVLGVPRALLMSWLMWRLLLGLLLLISRVMLRSLHRLRLWHFVRLGKIVDVLLFCHLWELVALLQGQVLRLAAGPHLVVRQVGFCLSSARIRLGRLWLRESIIWKMWLACPLVLCNMFQIRWVLYLRRQLFFRKRTPLLLLRRTLLLRCLWLTRTPSTLLL</sequence>
<proteinExistence type="predicted"/>